<dbReference type="InterPro" id="IPR010928">
    <property type="entry name" value="MelC1"/>
</dbReference>
<dbReference type="PROSITE" id="PS51318">
    <property type="entry name" value="TAT"/>
    <property type="match status" value="1"/>
</dbReference>
<sequence length="184" mass="19036">MDLITRRSATTVRGASLTRRILLRGAFAVGVIAGTAGALTPILTKRVGADTRPANGPQAAGAARAAAVVAGAADAAQERFAETYRGRHIQATTRAALPAKPACGADRAGSDRAGAVDDAMTVTAVRDIEVRIDGRPLHIMRRADGSYLSLVNHYESFPTLIGAARAAVDELGDAQLSVSPQHSL</sequence>
<comment type="similarity">
    <text evidence="1">Belongs to the melC1 family.</text>
</comment>
<keyword evidence="3" id="KW-0186">Copper</keyword>
<keyword evidence="4" id="KW-1133">Transmembrane helix</keyword>
<keyword evidence="4" id="KW-0812">Transmembrane</keyword>
<evidence type="ECO:0000256" key="2">
    <source>
        <dbReference type="ARBA" id="ARBA00022729"/>
    </source>
</evidence>
<keyword evidence="4" id="KW-0472">Membrane</keyword>
<feature type="transmembrane region" description="Helical" evidence="4">
    <location>
        <begin position="21"/>
        <end position="43"/>
    </location>
</feature>
<evidence type="ECO:0000313" key="5">
    <source>
        <dbReference type="EMBL" id="MFF3341800.1"/>
    </source>
</evidence>
<accession>A0ABW6RJS9</accession>
<keyword evidence="6" id="KW-1185">Reference proteome</keyword>
<dbReference type="InterPro" id="IPR023199">
    <property type="entry name" value="GriE/MELC1_sf"/>
</dbReference>
<dbReference type="Proteomes" id="UP001601976">
    <property type="component" value="Unassembled WGS sequence"/>
</dbReference>
<comment type="caution">
    <text evidence="5">The sequence shown here is derived from an EMBL/GenBank/DDBJ whole genome shotgun (WGS) entry which is preliminary data.</text>
</comment>
<gene>
    <name evidence="5" type="ORF">ACFYWW_24245</name>
</gene>
<evidence type="ECO:0000256" key="1">
    <source>
        <dbReference type="ARBA" id="ARBA00009871"/>
    </source>
</evidence>
<dbReference type="InterPro" id="IPR006311">
    <property type="entry name" value="TAT_signal"/>
</dbReference>
<keyword evidence="2" id="KW-0732">Signal</keyword>
<dbReference type="Pfam" id="PF06236">
    <property type="entry name" value="MelC1"/>
    <property type="match status" value="1"/>
</dbReference>
<dbReference type="RefSeq" id="WP_355725981.1">
    <property type="nucleotide sequence ID" value="NZ_JBEXNP010000025.1"/>
</dbReference>
<evidence type="ECO:0000256" key="3">
    <source>
        <dbReference type="ARBA" id="ARBA00023008"/>
    </source>
</evidence>
<reference evidence="5 6" key="1">
    <citation type="submission" date="2024-10" db="EMBL/GenBank/DDBJ databases">
        <title>The Natural Products Discovery Center: Release of the First 8490 Sequenced Strains for Exploring Actinobacteria Biosynthetic Diversity.</title>
        <authorList>
            <person name="Kalkreuter E."/>
            <person name="Kautsar S.A."/>
            <person name="Yang D."/>
            <person name="Bader C.D."/>
            <person name="Teijaro C.N."/>
            <person name="Fluegel L."/>
            <person name="Davis C.M."/>
            <person name="Simpson J.R."/>
            <person name="Lauterbach L."/>
            <person name="Steele A.D."/>
            <person name="Gui C."/>
            <person name="Meng S."/>
            <person name="Li G."/>
            <person name="Viehrig K."/>
            <person name="Ye F."/>
            <person name="Su P."/>
            <person name="Kiefer A.F."/>
            <person name="Nichols A."/>
            <person name="Cepeda A.J."/>
            <person name="Yan W."/>
            <person name="Fan B."/>
            <person name="Jiang Y."/>
            <person name="Adhikari A."/>
            <person name="Zheng C.-J."/>
            <person name="Schuster L."/>
            <person name="Cowan T.M."/>
            <person name="Smanski M.J."/>
            <person name="Chevrette M.G."/>
            <person name="De Carvalho L.P.S."/>
            <person name="Shen B."/>
        </authorList>
    </citation>
    <scope>NUCLEOTIDE SEQUENCE [LARGE SCALE GENOMIC DNA]</scope>
    <source>
        <strain evidence="5 6">NPDC003029</strain>
    </source>
</reference>
<protein>
    <submittedName>
        <fullName evidence="5">Tyrosinase family oxidase copper chaperone</fullName>
    </submittedName>
</protein>
<organism evidence="5 6">
    <name type="scientific">Streptomyces flavidovirens</name>
    <dbReference type="NCBI Taxonomy" id="67298"/>
    <lineage>
        <taxon>Bacteria</taxon>
        <taxon>Bacillati</taxon>
        <taxon>Actinomycetota</taxon>
        <taxon>Actinomycetes</taxon>
        <taxon>Kitasatosporales</taxon>
        <taxon>Streptomycetaceae</taxon>
        <taxon>Streptomyces</taxon>
    </lineage>
</organism>
<evidence type="ECO:0000256" key="4">
    <source>
        <dbReference type="SAM" id="Phobius"/>
    </source>
</evidence>
<evidence type="ECO:0000313" key="6">
    <source>
        <dbReference type="Proteomes" id="UP001601976"/>
    </source>
</evidence>
<proteinExistence type="inferred from homology"/>
<name>A0ABW6RJS9_9ACTN</name>
<dbReference type="Gene3D" id="3.30.1880.10">
    <property type="entry name" value="protein ne1242 domain like"/>
    <property type="match status" value="1"/>
</dbReference>
<dbReference type="EMBL" id="JBIAPK010000007">
    <property type="protein sequence ID" value="MFF3341800.1"/>
    <property type="molecule type" value="Genomic_DNA"/>
</dbReference>